<reference evidence="4 5" key="1">
    <citation type="submission" date="2024-02" db="EMBL/GenBank/DDBJ databases">
        <authorList>
            <person name="Daric V."/>
            <person name="Darras S."/>
        </authorList>
    </citation>
    <scope>NUCLEOTIDE SEQUENCE [LARGE SCALE GENOMIC DNA]</scope>
</reference>
<dbReference type="InterPro" id="IPR050111">
    <property type="entry name" value="C-type_lectin/snaclec_domain"/>
</dbReference>
<dbReference type="PANTHER" id="PTHR22803">
    <property type="entry name" value="MANNOSE, PHOSPHOLIPASE, LECTIN RECEPTOR RELATED"/>
    <property type="match status" value="1"/>
</dbReference>
<feature type="chain" id="PRO_5046846711" description="C-type lectin domain-containing protein" evidence="2">
    <location>
        <begin position="20"/>
        <end position="233"/>
    </location>
</feature>
<evidence type="ECO:0000259" key="3">
    <source>
        <dbReference type="PROSITE" id="PS50041"/>
    </source>
</evidence>
<dbReference type="InterPro" id="IPR016186">
    <property type="entry name" value="C-type_lectin-like/link_sf"/>
</dbReference>
<evidence type="ECO:0000256" key="2">
    <source>
        <dbReference type="SAM" id="SignalP"/>
    </source>
</evidence>
<sequence>MQIFVIIVFVSLAFCCCRSQVSDNDEDSCTGSPVVNCNCGYNNLPLKGDQLDAEKVGRPGKQGGKGSKGDRGTKGEPGSTVAILRQLRTLEMEIGSLKSELKWFTASNGYQYRLTPSQQSWQESRRVCQSMGADLIVVGAKDMVKRLEIAHALLAPRNIDHTWMGINDIEQEGTWKWVDGSTGNAHWNAGQPDNHRNQQDCGLIWYKSVGYRSDDAGCAGTLYALCEKLFDQS</sequence>
<keyword evidence="2" id="KW-0732">Signal</keyword>
<dbReference type="Proteomes" id="UP001642483">
    <property type="component" value="Unassembled WGS sequence"/>
</dbReference>
<dbReference type="Pfam" id="PF00059">
    <property type="entry name" value="Lectin_C"/>
    <property type="match status" value="1"/>
</dbReference>
<comment type="caution">
    <text evidence="4">The sequence shown here is derived from an EMBL/GenBank/DDBJ whole genome shotgun (WGS) entry which is preliminary data.</text>
</comment>
<accession>A0ABP0G0P0</accession>
<dbReference type="SMART" id="SM00034">
    <property type="entry name" value="CLECT"/>
    <property type="match status" value="1"/>
</dbReference>
<evidence type="ECO:0000256" key="1">
    <source>
        <dbReference type="SAM" id="MobiDB-lite"/>
    </source>
</evidence>
<evidence type="ECO:0000313" key="5">
    <source>
        <dbReference type="Proteomes" id="UP001642483"/>
    </source>
</evidence>
<feature type="signal peptide" evidence="2">
    <location>
        <begin position="1"/>
        <end position="19"/>
    </location>
</feature>
<dbReference type="Gene3D" id="3.10.100.10">
    <property type="entry name" value="Mannose-Binding Protein A, subunit A"/>
    <property type="match status" value="1"/>
</dbReference>
<dbReference type="InterPro" id="IPR016187">
    <property type="entry name" value="CTDL_fold"/>
</dbReference>
<feature type="region of interest" description="Disordered" evidence="1">
    <location>
        <begin position="51"/>
        <end position="78"/>
    </location>
</feature>
<dbReference type="SUPFAM" id="SSF56436">
    <property type="entry name" value="C-type lectin-like"/>
    <property type="match status" value="1"/>
</dbReference>
<keyword evidence="5" id="KW-1185">Reference proteome</keyword>
<evidence type="ECO:0000313" key="4">
    <source>
        <dbReference type="EMBL" id="CAK8684391.1"/>
    </source>
</evidence>
<feature type="domain" description="C-type lectin" evidence="3">
    <location>
        <begin position="107"/>
        <end position="227"/>
    </location>
</feature>
<gene>
    <name evidence="4" type="ORF">CVLEPA_LOCUS15378</name>
</gene>
<protein>
    <recommendedName>
        <fullName evidence="3">C-type lectin domain-containing protein</fullName>
    </recommendedName>
</protein>
<proteinExistence type="predicted"/>
<name>A0ABP0G0P0_CLALP</name>
<dbReference type="InterPro" id="IPR001304">
    <property type="entry name" value="C-type_lectin-like"/>
</dbReference>
<dbReference type="EMBL" id="CAWYQH010000097">
    <property type="protein sequence ID" value="CAK8684391.1"/>
    <property type="molecule type" value="Genomic_DNA"/>
</dbReference>
<dbReference type="PROSITE" id="PS50041">
    <property type="entry name" value="C_TYPE_LECTIN_2"/>
    <property type="match status" value="1"/>
</dbReference>
<organism evidence="4 5">
    <name type="scientific">Clavelina lepadiformis</name>
    <name type="common">Light-bulb sea squirt</name>
    <name type="synonym">Ascidia lepadiformis</name>
    <dbReference type="NCBI Taxonomy" id="159417"/>
    <lineage>
        <taxon>Eukaryota</taxon>
        <taxon>Metazoa</taxon>
        <taxon>Chordata</taxon>
        <taxon>Tunicata</taxon>
        <taxon>Ascidiacea</taxon>
        <taxon>Aplousobranchia</taxon>
        <taxon>Clavelinidae</taxon>
        <taxon>Clavelina</taxon>
    </lineage>
</organism>